<evidence type="ECO:0000256" key="7">
    <source>
        <dbReference type="ARBA" id="ARBA00023277"/>
    </source>
</evidence>
<evidence type="ECO:0000256" key="2">
    <source>
        <dbReference type="ARBA" id="ARBA00005028"/>
    </source>
</evidence>
<dbReference type="EC" id="5.1.3.3" evidence="4 8"/>
<keyword evidence="13" id="KW-1185">Reference proteome</keyword>
<comment type="similarity">
    <text evidence="3 8">Belongs to the aldose epimerase family.</text>
</comment>
<evidence type="ECO:0000256" key="11">
    <source>
        <dbReference type="PIRSR" id="PIRSR005096-3"/>
    </source>
</evidence>
<dbReference type="GO" id="GO:0033499">
    <property type="term" value="P:galactose catabolic process via UDP-galactose, Leloir pathway"/>
    <property type="evidence" value="ECO:0007669"/>
    <property type="project" value="TreeGrafter"/>
</dbReference>
<dbReference type="InterPro" id="IPR018052">
    <property type="entry name" value="Ald1_epimerase_CS"/>
</dbReference>
<dbReference type="Proteomes" id="UP000199158">
    <property type="component" value="Unassembled WGS sequence"/>
</dbReference>
<evidence type="ECO:0000313" key="12">
    <source>
        <dbReference type="EMBL" id="SEM65836.1"/>
    </source>
</evidence>
<evidence type="ECO:0000256" key="9">
    <source>
        <dbReference type="PIRSR" id="PIRSR005096-1"/>
    </source>
</evidence>
<dbReference type="GO" id="GO:0004034">
    <property type="term" value="F:aldose 1-epimerase activity"/>
    <property type="evidence" value="ECO:0007669"/>
    <property type="project" value="UniProtKB-EC"/>
</dbReference>
<dbReference type="PANTHER" id="PTHR10091">
    <property type="entry name" value="ALDOSE-1-EPIMERASE"/>
    <property type="match status" value="1"/>
</dbReference>
<evidence type="ECO:0000256" key="10">
    <source>
        <dbReference type="PIRSR" id="PIRSR005096-2"/>
    </source>
</evidence>
<evidence type="ECO:0000256" key="6">
    <source>
        <dbReference type="ARBA" id="ARBA00023235"/>
    </source>
</evidence>
<dbReference type="PROSITE" id="PS00545">
    <property type="entry name" value="ALDOSE_1_EPIMERASE"/>
    <property type="match status" value="1"/>
</dbReference>
<dbReference type="AlphaFoldDB" id="A0A1H8A5S6"/>
<dbReference type="EMBL" id="FOCG01000001">
    <property type="protein sequence ID" value="SEM65836.1"/>
    <property type="molecule type" value="Genomic_DNA"/>
</dbReference>
<dbReference type="CDD" id="cd09019">
    <property type="entry name" value="galactose_mutarotase_like"/>
    <property type="match status" value="1"/>
</dbReference>
<evidence type="ECO:0000256" key="5">
    <source>
        <dbReference type="ARBA" id="ARBA00014165"/>
    </source>
</evidence>
<proteinExistence type="inferred from homology"/>
<dbReference type="PANTHER" id="PTHR10091:SF0">
    <property type="entry name" value="GALACTOSE MUTAROTASE"/>
    <property type="match status" value="1"/>
</dbReference>
<feature type="active site" description="Proton donor" evidence="9">
    <location>
        <position position="176"/>
    </location>
</feature>
<dbReference type="InterPro" id="IPR014718">
    <property type="entry name" value="GH-type_carb-bd"/>
</dbReference>
<dbReference type="GO" id="GO:0030246">
    <property type="term" value="F:carbohydrate binding"/>
    <property type="evidence" value="ECO:0007669"/>
    <property type="project" value="InterPro"/>
</dbReference>
<dbReference type="RefSeq" id="WP_092752479.1">
    <property type="nucleotide sequence ID" value="NZ_FOCG01000001.1"/>
</dbReference>
<evidence type="ECO:0000256" key="1">
    <source>
        <dbReference type="ARBA" id="ARBA00001614"/>
    </source>
</evidence>
<sequence>MSITKKPFGTTKNGETVALFTLTNSSGANVGVITYGGSLVFINVPDKTGKLVDVCLGCDTVADYEKQDASLGALVGRFANRIEKGIFTLNGVEYHLYCNNGNNHLHGGKIGFNQRVWNGEIKGDALELSLFSPNGEEGYPSNLTVKVIYRFTDDNELFIDYSAVTDQDTIINLTNHCYFNLAGEGNGTILNHKLMLNCDTYTENSSECLPTGVIAPVAGTPLDFTTFETIGKRIEDDYIQLKNCGGYDHNFIIRRTSEGLAEAAQLWEESTGILMKTFTTKPGVQLYTGNFLQSNFTAKGGKTYGKRTGVCLETQFYPNAMKHTHFPSPVLRAGDTYRHTTVYRFEVK</sequence>
<dbReference type="GO" id="GO:0006006">
    <property type="term" value="P:glucose metabolic process"/>
    <property type="evidence" value="ECO:0007669"/>
    <property type="project" value="TreeGrafter"/>
</dbReference>
<evidence type="ECO:0000256" key="3">
    <source>
        <dbReference type="ARBA" id="ARBA00006206"/>
    </source>
</evidence>
<evidence type="ECO:0000256" key="8">
    <source>
        <dbReference type="PIRNR" id="PIRNR005096"/>
    </source>
</evidence>
<dbReference type="OrthoDB" id="9779408at2"/>
<dbReference type="Gene3D" id="2.70.98.10">
    <property type="match status" value="1"/>
</dbReference>
<gene>
    <name evidence="12" type="ORF">SAMN05216180_1125</name>
</gene>
<evidence type="ECO:0000256" key="4">
    <source>
        <dbReference type="ARBA" id="ARBA00013185"/>
    </source>
</evidence>
<dbReference type="InterPro" id="IPR011013">
    <property type="entry name" value="Gal_mutarotase_sf_dom"/>
</dbReference>
<dbReference type="STRING" id="474960.SAMN05216180_1125"/>
<dbReference type="PIRSF" id="PIRSF005096">
    <property type="entry name" value="GALM"/>
    <property type="match status" value="1"/>
</dbReference>
<keyword evidence="6 8" id="KW-0413">Isomerase</keyword>
<feature type="binding site" evidence="11">
    <location>
        <begin position="80"/>
        <end position="81"/>
    </location>
    <ligand>
        <name>beta-D-galactose</name>
        <dbReference type="ChEBI" id="CHEBI:27667"/>
    </ligand>
</feature>
<keyword evidence="7 8" id="KW-0119">Carbohydrate metabolism</keyword>
<dbReference type="Pfam" id="PF01263">
    <property type="entry name" value="Aldose_epim"/>
    <property type="match status" value="1"/>
</dbReference>
<comment type="pathway">
    <text evidence="2 8">Carbohydrate metabolism; hexose metabolism.</text>
</comment>
<reference evidence="12 13" key="1">
    <citation type="submission" date="2016-10" db="EMBL/GenBank/DDBJ databases">
        <authorList>
            <person name="de Groot N.N."/>
        </authorList>
    </citation>
    <scope>NUCLEOTIDE SEQUENCE [LARGE SCALE GENOMIC DNA]</scope>
    <source>
        <strain evidence="12 13">CGMCC 1.5070</strain>
    </source>
</reference>
<feature type="binding site" evidence="10">
    <location>
        <position position="248"/>
    </location>
    <ligand>
        <name>beta-D-galactose</name>
        <dbReference type="ChEBI" id="CHEBI:27667"/>
    </ligand>
</feature>
<evidence type="ECO:0000313" key="13">
    <source>
        <dbReference type="Proteomes" id="UP000199158"/>
    </source>
</evidence>
<dbReference type="InterPro" id="IPR015443">
    <property type="entry name" value="Aldose_1-epimerase"/>
</dbReference>
<dbReference type="InterPro" id="IPR008183">
    <property type="entry name" value="Aldose_1/G6P_1-epimerase"/>
</dbReference>
<feature type="active site" description="Proton acceptor" evidence="9">
    <location>
        <position position="313"/>
    </location>
</feature>
<comment type="catalytic activity">
    <reaction evidence="1 8">
        <text>alpha-D-glucose = beta-D-glucose</text>
        <dbReference type="Rhea" id="RHEA:10264"/>
        <dbReference type="ChEBI" id="CHEBI:15903"/>
        <dbReference type="ChEBI" id="CHEBI:17925"/>
        <dbReference type="EC" id="5.1.3.3"/>
    </reaction>
</comment>
<dbReference type="GO" id="GO:0005737">
    <property type="term" value="C:cytoplasm"/>
    <property type="evidence" value="ECO:0007669"/>
    <property type="project" value="TreeGrafter"/>
</dbReference>
<name>A0A1H8A5S6_9FIRM</name>
<feature type="binding site" evidence="11">
    <location>
        <begin position="176"/>
        <end position="178"/>
    </location>
    <ligand>
        <name>beta-D-galactose</name>
        <dbReference type="ChEBI" id="CHEBI:27667"/>
    </ligand>
</feature>
<accession>A0A1H8A5S6</accession>
<organism evidence="12 13">
    <name type="scientific">Hydrogenoanaerobacterium saccharovorans</name>
    <dbReference type="NCBI Taxonomy" id="474960"/>
    <lineage>
        <taxon>Bacteria</taxon>
        <taxon>Bacillati</taxon>
        <taxon>Bacillota</taxon>
        <taxon>Clostridia</taxon>
        <taxon>Eubacteriales</taxon>
        <taxon>Oscillospiraceae</taxon>
        <taxon>Hydrogenoanaerobacterium</taxon>
    </lineage>
</organism>
<dbReference type="InterPro" id="IPR047215">
    <property type="entry name" value="Galactose_mutarotase-like"/>
</dbReference>
<dbReference type="NCBIfam" id="NF008277">
    <property type="entry name" value="PRK11055.1"/>
    <property type="match status" value="1"/>
</dbReference>
<protein>
    <recommendedName>
        <fullName evidence="5 8">Aldose 1-epimerase</fullName>
        <ecNumber evidence="4 8">5.1.3.3</ecNumber>
    </recommendedName>
</protein>
<dbReference type="UniPathway" id="UPA00242"/>
<dbReference type="SUPFAM" id="SSF74650">
    <property type="entry name" value="Galactose mutarotase-like"/>
    <property type="match status" value="1"/>
</dbReference>